<dbReference type="EMBL" id="MSKJ01000021">
    <property type="protein sequence ID" value="OLO43832.1"/>
    <property type="molecule type" value="Genomic_DNA"/>
</dbReference>
<keyword evidence="2" id="KW-1133">Transmembrane helix</keyword>
<evidence type="ECO:0000256" key="1">
    <source>
        <dbReference type="SAM" id="MobiDB-lite"/>
    </source>
</evidence>
<feature type="non-terminal residue" evidence="3">
    <location>
        <position position="1"/>
    </location>
</feature>
<reference evidence="3 4" key="1">
    <citation type="submission" date="2016-12" db="EMBL/GenBank/DDBJ databases">
        <title>Genomic Comparison of strains in the 'Actinomyces naeslundii' Group.</title>
        <authorList>
            <person name="Mughal S.R."/>
            <person name="Do T."/>
            <person name="Gilbert S.C."/>
            <person name="Witherden E.A."/>
            <person name="Didelot X."/>
            <person name="Beighton D."/>
        </authorList>
    </citation>
    <scope>NUCLEOTIDE SEQUENCE [LARGE SCALE GENOMIC DNA]</scope>
    <source>
        <strain evidence="3 4">CCUG 33920</strain>
    </source>
</reference>
<sequence>NNGGGNNGGSNSNANASENKGGTDQKVNDLNSNAKESSSDNRAGGETTKDSDRSLAHTGANGLIFGGIAVFLAVAGGAALLLRRRNKA</sequence>
<dbReference type="AlphaFoldDB" id="A0A1Q8V6Q8"/>
<comment type="caution">
    <text evidence="3">The sequence shown here is derived from an EMBL/GenBank/DDBJ whole genome shotgun (WGS) entry which is preliminary data.</text>
</comment>
<keyword evidence="2" id="KW-0812">Transmembrane</keyword>
<feature type="transmembrane region" description="Helical" evidence="2">
    <location>
        <begin position="63"/>
        <end position="82"/>
    </location>
</feature>
<gene>
    <name evidence="3" type="ORF">BKH29_09330</name>
</gene>
<name>A0A1Q8V6Q8_9ACTO</name>
<evidence type="ECO:0000313" key="3">
    <source>
        <dbReference type="EMBL" id="OLO43832.1"/>
    </source>
</evidence>
<accession>A0A1Q8V6Q8</accession>
<feature type="compositionally biased region" description="Low complexity" evidence="1">
    <location>
        <begin position="9"/>
        <end position="20"/>
    </location>
</feature>
<keyword evidence="2" id="KW-0472">Membrane</keyword>
<organism evidence="3 4">
    <name type="scientific">Actinomyces oris</name>
    <dbReference type="NCBI Taxonomy" id="544580"/>
    <lineage>
        <taxon>Bacteria</taxon>
        <taxon>Bacillati</taxon>
        <taxon>Actinomycetota</taxon>
        <taxon>Actinomycetes</taxon>
        <taxon>Actinomycetales</taxon>
        <taxon>Actinomycetaceae</taxon>
        <taxon>Actinomyces</taxon>
    </lineage>
</organism>
<proteinExistence type="predicted"/>
<protein>
    <submittedName>
        <fullName evidence="3">Peptidase</fullName>
    </submittedName>
</protein>
<evidence type="ECO:0000256" key="2">
    <source>
        <dbReference type="SAM" id="Phobius"/>
    </source>
</evidence>
<dbReference type="RefSeq" id="WP_034492826.1">
    <property type="nucleotide sequence ID" value="NZ_MSKJ01000021.1"/>
</dbReference>
<feature type="region of interest" description="Disordered" evidence="1">
    <location>
        <begin position="1"/>
        <end position="57"/>
    </location>
</feature>
<evidence type="ECO:0000313" key="4">
    <source>
        <dbReference type="Proteomes" id="UP000186857"/>
    </source>
</evidence>
<dbReference type="OrthoDB" id="3254952at2"/>
<dbReference type="Proteomes" id="UP000186857">
    <property type="component" value="Unassembled WGS sequence"/>
</dbReference>
<dbReference type="NCBIfam" id="TIGR01167">
    <property type="entry name" value="LPXTG_anchor"/>
    <property type="match status" value="1"/>
</dbReference>